<evidence type="ECO:0000313" key="4">
    <source>
        <dbReference type="EMBL" id="MBE1608353.1"/>
    </source>
</evidence>
<comment type="caution">
    <text evidence="4">The sequence shown here is derived from an EMBL/GenBank/DDBJ whole genome shotgun (WGS) entry which is preliminary data.</text>
</comment>
<dbReference type="SUPFAM" id="SSF46894">
    <property type="entry name" value="C-terminal effector domain of the bipartite response regulators"/>
    <property type="match status" value="1"/>
</dbReference>
<keyword evidence="5" id="KW-1185">Reference proteome</keyword>
<dbReference type="GO" id="GO:0003677">
    <property type="term" value="F:DNA binding"/>
    <property type="evidence" value="ECO:0007669"/>
    <property type="project" value="UniProtKB-KW"/>
</dbReference>
<dbReference type="InterPro" id="IPR000792">
    <property type="entry name" value="Tscrpt_reg_LuxR_C"/>
</dbReference>
<dbReference type="GO" id="GO:0005737">
    <property type="term" value="C:cytoplasm"/>
    <property type="evidence" value="ECO:0007669"/>
    <property type="project" value="TreeGrafter"/>
</dbReference>
<dbReference type="InterPro" id="IPR027417">
    <property type="entry name" value="P-loop_NTPase"/>
</dbReference>
<protein>
    <submittedName>
        <fullName evidence="4">DNA-binding CsgD family transcriptional regulator</fullName>
    </submittedName>
</protein>
<dbReference type="SMART" id="SM00421">
    <property type="entry name" value="HTH_LUXR"/>
    <property type="match status" value="1"/>
</dbReference>
<dbReference type="SUPFAM" id="SSF52540">
    <property type="entry name" value="P-loop containing nucleoside triphosphate hydrolases"/>
    <property type="match status" value="1"/>
</dbReference>
<dbReference type="CDD" id="cd06170">
    <property type="entry name" value="LuxR_C_like"/>
    <property type="match status" value="1"/>
</dbReference>
<dbReference type="InterPro" id="IPR016032">
    <property type="entry name" value="Sig_transdc_resp-reg_C-effctor"/>
</dbReference>
<dbReference type="Pfam" id="PF13191">
    <property type="entry name" value="AAA_16"/>
    <property type="match status" value="1"/>
</dbReference>
<dbReference type="AlphaFoldDB" id="A0A927N126"/>
<evidence type="ECO:0000313" key="5">
    <source>
        <dbReference type="Proteomes" id="UP000638648"/>
    </source>
</evidence>
<gene>
    <name evidence="4" type="ORF">HEB94_005201</name>
</gene>
<accession>A0A927N126</accession>
<sequence>MMQTLLRGRSAEVDTALRVLRETAATGRSSVLVVSGEAGLGKTALLEAVVEQAERSGFAAGVGKAEELDQISPMAPLLLALRGSRPPLLSESDLADLGPLFDQQLWLVDRIAGSLEERAQSGPVLIAVDDVQWADPLTLFALRLLPSRLSGSPIVWLVTARSDAPTTSTELTEVAPRDLPVQSIALGPLGPTAMKEVAADRLGRQPGPRLQRLLGGTAGNPFLVTELLEGVLGEEMLEGGDVSPSGSGIPSRLRTVLRRRLSGPQTNVWSLLQVGSVLGGTFSIDDAAALRREPVTDLLPGLEDAVREGMLVDAGLHLTFRHDLIREAAYDDLPPSTRRVLHRAAAVHLLDTGRSPVDAAPHLLAGAAAGDREAADVLRRAAAEVVPRTPTTAVSLITHAYNLLPQGDPLRLEVGQDVVETFVRARRVQDAIYAADELLQTSPDTETVARIHARLARPLWDLGLDDQLLGRVTEALELDGISAPVRARLVAQRALALARTIDPEAATRAGGVALAEADQVGDQDARTIALRALGHAAATDGWYARALECFRQVREIHGGPAQAGELVALASLDRYDEASSGLAQSRREAEEHGGTWEVPAFGWLEAAIELAAGRLEEAEAGSLTIVRLAEDLQEYGYRVQAYSLLGRIAQLRGDLRQAGEYLNEASRWTRSEVRLASAQGALARAQLLDAEGDSAAGARLLGSAVDSPAALARHTDAGYAELPAVVRIALRGQDTDLAERAARLAQLYADRNPDVATAVGAASHARALLDDDAEVLGEAVAALRTSPRLLSRASAAEDYGRVLVAHQRREEGIAELDRVWDLYAAIGAIGEARRVQRRLQAAGARRRRWMATTRRPRSGWAALTDTERRVAQLVAEGRTNRAAAETLFLSPNTVGTHLRSIFAKLGVNSRVQLTRVVLDHR</sequence>
<keyword evidence="4" id="KW-0238">DNA-binding</keyword>
<dbReference type="Proteomes" id="UP000638648">
    <property type="component" value="Unassembled WGS sequence"/>
</dbReference>
<feature type="domain" description="HTH luxR-type" evidence="3">
    <location>
        <begin position="856"/>
        <end position="921"/>
    </location>
</feature>
<dbReference type="InterPro" id="IPR036388">
    <property type="entry name" value="WH-like_DNA-bd_sf"/>
</dbReference>
<dbReference type="Pfam" id="PF00196">
    <property type="entry name" value="GerE"/>
    <property type="match status" value="1"/>
</dbReference>
<evidence type="ECO:0000256" key="2">
    <source>
        <dbReference type="ARBA" id="ARBA00022840"/>
    </source>
</evidence>
<dbReference type="Gene3D" id="3.40.50.300">
    <property type="entry name" value="P-loop containing nucleotide triphosphate hydrolases"/>
    <property type="match status" value="1"/>
</dbReference>
<dbReference type="GO" id="GO:0005524">
    <property type="term" value="F:ATP binding"/>
    <property type="evidence" value="ECO:0007669"/>
    <property type="project" value="UniProtKB-KW"/>
</dbReference>
<dbReference type="GO" id="GO:0004016">
    <property type="term" value="F:adenylate cyclase activity"/>
    <property type="evidence" value="ECO:0007669"/>
    <property type="project" value="TreeGrafter"/>
</dbReference>
<dbReference type="InterPro" id="IPR041664">
    <property type="entry name" value="AAA_16"/>
</dbReference>
<dbReference type="PANTHER" id="PTHR16305">
    <property type="entry name" value="TESTICULAR SOLUBLE ADENYLYL CYCLASE"/>
    <property type="match status" value="1"/>
</dbReference>
<reference evidence="4" key="1">
    <citation type="submission" date="2020-10" db="EMBL/GenBank/DDBJ databases">
        <title>Sequencing the genomes of 1000 actinobacteria strains.</title>
        <authorList>
            <person name="Klenk H.-P."/>
        </authorList>
    </citation>
    <scope>NUCLEOTIDE SEQUENCE</scope>
    <source>
        <strain evidence="4">DSM 45354</strain>
    </source>
</reference>
<keyword evidence="1" id="KW-0547">Nucleotide-binding</keyword>
<name>A0A927N126_9ACTN</name>
<proteinExistence type="predicted"/>
<keyword evidence="2" id="KW-0067">ATP-binding</keyword>
<dbReference type="PROSITE" id="PS50043">
    <property type="entry name" value="HTH_LUXR_2"/>
    <property type="match status" value="1"/>
</dbReference>
<dbReference type="PANTHER" id="PTHR16305:SF35">
    <property type="entry name" value="TRANSCRIPTIONAL ACTIVATOR DOMAIN"/>
    <property type="match status" value="1"/>
</dbReference>
<organism evidence="4 5">
    <name type="scientific">Actinopolymorpha pittospori</name>
    <dbReference type="NCBI Taxonomy" id="648752"/>
    <lineage>
        <taxon>Bacteria</taxon>
        <taxon>Bacillati</taxon>
        <taxon>Actinomycetota</taxon>
        <taxon>Actinomycetes</taxon>
        <taxon>Propionibacteriales</taxon>
        <taxon>Actinopolymorphaceae</taxon>
        <taxon>Actinopolymorpha</taxon>
    </lineage>
</organism>
<dbReference type="EMBL" id="JADBEM010000001">
    <property type="protein sequence ID" value="MBE1608353.1"/>
    <property type="molecule type" value="Genomic_DNA"/>
</dbReference>
<dbReference type="SUPFAM" id="SSF48452">
    <property type="entry name" value="TPR-like"/>
    <property type="match status" value="1"/>
</dbReference>
<dbReference type="Gene3D" id="1.25.40.10">
    <property type="entry name" value="Tetratricopeptide repeat domain"/>
    <property type="match status" value="1"/>
</dbReference>
<dbReference type="InterPro" id="IPR011990">
    <property type="entry name" value="TPR-like_helical_dom_sf"/>
</dbReference>
<dbReference type="PRINTS" id="PR00038">
    <property type="entry name" value="HTHLUXR"/>
</dbReference>
<evidence type="ECO:0000256" key="1">
    <source>
        <dbReference type="ARBA" id="ARBA00022741"/>
    </source>
</evidence>
<dbReference type="GO" id="GO:0006355">
    <property type="term" value="P:regulation of DNA-templated transcription"/>
    <property type="evidence" value="ECO:0007669"/>
    <property type="project" value="InterPro"/>
</dbReference>
<evidence type="ECO:0000259" key="3">
    <source>
        <dbReference type="PROSITE" id="PS50043"/>
    </source>
</evidence>
<dbReference type="Gene3D" id="1.10.10.10">
    <property type="entry name" value="Winged helix-like DNA-binding domain superfamily/Winged helix DNA-binding domain"/>
    <property type="match status" value="1"/>
</dbReference>